<comment type="pathway">
    <text evidence="5">Cofactor biosynthesis; thiamine diphosphate biosynthesis; thiamine phosphate from thiamine: step 1/1.</text>
</comment>
<dbReference type="Gene3D" id="3.90.1200.10">
    <property type="match status" value="1"/>
</dbReference>
<dbReference type="HAMAP" id="MF_01604">
    <property type="entry name" value="Thiamine_kinase"/>
    <property type="match status" value="1"/>
</dbReference>
<evidence type="ECO:0000256" key="2">
    <source>
        <dbReference type="ARBA" id="ARBA00022741"/>
    </source>
</evidence>
<keyword evidence="4 5" id="KW-0067">ATP-binding</keyword>
<gene>
    <name evidence="5 7" type="primary">thiK</name>
    <name evidence="7" type="ORF">TCT1_21740</name>
</gene>
<evidence type="ECO:0000256" key="3">
    <source>
        <dbReference type="ARBA" id="ARBA00022777"/>
    </source>
</evidence>
<dbReference type="InterPro" id="IPR014093">
    <property type="entry name" value="Thiamine_kinase"/>
</dbReference>
<evidence type="ECO:0000256" key="5">
    <source>
        <dbReference type="HAMAP-Rule" id="MF_01604"/>
    </source>
</evidence>
<dbReference type="Gene3D" id="3.30.200.20">
    <property type="entry name" value="Phosphorylase Kinase, domain 1"/>
    <property type="match status" value="1"/>
</dbReference>
<keyword evidence="8" id="KW-1185">Reference proteome</keyword>
<sequence length="290" mass="33889">MTLTNDNALLRVLCQLWPDIPADSWEIRSLTGLTQGSYYIANTTTNEVRQMVGRTQTSHSEMLGVDRQRENQILRRLSSTGIAPKVVAMHGTWLLLEWLTGTKVKPDILGQPALLQPLAQILAILHSHSPLGYFLQLKKQIAFQWQQIDRRRLSPRWLRLHKFFMATRVPTALKIAPAHMDVHPDNLLITEKGLKLIDWEYAADVDIGFSLAVLFKGNQWDEMQKKTFLDYYCTQTSGYADIQLLQQQIKRWEPWVNYMMLMWYEVRWQQTREQQFLSLAHPLRQAFNLL</sequence>
<dbReference type="SUPFAM" id="SSF56112">
    <property type="entry name" value="Protein kinase-like (PK-like)"/>
    <property type="match status" value="1"/>
</dbReference>
<reference evidence="7 8" key="1">
    <citation type="submission" date="2023-10" db="EMBL/GenBank/DDBJ databases">
        <title>Xenorhabdus taiwanensis sp. nov., a symbiotic bacterium associated with the entomopathogenic nematode Steinernema taiwanensis.</title>
        <authorList>
            <person name="Tseng C.T."/>
            <person name="Shu H.Y."/>
            <person name="Chen M.H."/>
            <person name="Fang Y.J."/>
            <person name="Wu T.L."/>
            <person name="Lin Y.C."/>
            <person name="Huang C.J."/>
        </authorList>
    </citation>
    <scope>NUCLEOTIDE SEQUENCE [LARGE SCALE GENOMIC DNA]</scope>
    <source>
        <strain evidence="7 8">TCT-1</strain>
    </source>
</reference>
<dbReference type="Proteomes" id="UP001529514">
    <property type="component" value="Chromosome"/>
</dbReference>
<keyword evidence="3 5" id="KW-0418">Kinase</keyword>
<comment type="catalytic activity">
    <reaction evidence="5">
        <text>thiamine + ATP = thiamine phosphate + ADP + H(+)</text>
        <dbReference type="Rhea" id="RHEA:12012"/>
        <dbReference type="ChEBI" id="CHEBI:15378"/>
        <dbReference type="ChEBI" id="CHEBI:18385"/>
        <dbReference type="ChEBI" id="CHEBI:30616"/>
        <dbReference type="ChEBI" id="CHEBI:37575"/>
        <dbReference type="ChEBI" id="CHEBI:456216"/>
        <dbReference type="EC" id="2.7.1.89"/>
    </reaction>
</comment>
<comment type="function">
    <text evidence="5">Catalyzes the phosphorylation of thiamine to thiamine phosphate.</text>
</comment>
<name>A0ABN7C4K1_9GAMM</name>
<dbReference type="PANTHER" id="PTHR22603">
    <property type="entry name" value="CHOLINE/ETHANOALAMINE KINASE"/>
    <property type="match status" value="1"/>
</dbReference>
<evidence type="ECO:0000313" key="7">
    <source>
        <dbReference type="EMBL" id="BET97253.1"/>
    </source>
</evidence>
<proteinExistence type="inferred from homology"/>
<keyword evidence="1 5" id="KW-0808">Transferase</keyword>
<dbReference type="EMBL" id="AP028978">
    <property type="protein sequence ID" value="BET97253.1"/>
    <property type="molecule type" value="Genomic_DNA"/>
</dbReference>
<protein>
    <recommendedName>
        <fullName evidence="5">Thiamine kinase</fullName>
        <ecNumber evidence="5">2.7.1.89</ecNumber>
    </recommendedName>
</protein>
<dbReference type="EC" id="2.7.1.89" evidence="5"/>
<dbReference type="InterPro" id="IPR002575">
    <property type="entry name" value="Aminoglycoside_PTrfase"/>
</dbReference>
<dbReference type="PANTHER" id="PTHR22603:SF66">
    <property type="entry name" value="ETHANOLAMINE KINASE"/>
    <property type="match status" value="1"/>
</dbReference>
<evidence type="ECO:0000256" key="4">
    <source>
        <dbReference type="ARBA" id="ARBA00022840"/>
    </source>
</evidence>
<dbReference type="InterPro" id="IPR011009">
    <property type="entry name" value="Kinase-like_dom_sf"/>
</dbReference>
<keyword evidence="2 5" id="KW-0547">Nucleotide-binding</keyword>
<feature type="domain" description="Aminoglycoside phosphotransferase" evidence="6">
    <location>
        <begin position="66"/>
        <end position="240"/>
    </location>
</feature>
<organism evidence="7 8">
    <name type="scientific">Xenorhabdus taiwanensis</name>
    <dbReference type="NCBI Taxonomy" id="3085177"/>
    <lineage>
        <taxon>Bacteria</taxon>
        <taxon>Pseudomonadati</taxon>
        <taxon>Pseudomonadota</taxon>
        <taxon>Gammaproteobacteria</taxon>
        <taxon>Enterobacterales</taxon>
        <taxon>Morganellaceae</taxon>
        <taxon>Xenorhabdus</taxon>
    </lineage>
</organism>
<comment type="similarity">
    <text evidence="5">Belongs to the thiamine kinase family.</text>
</comment>
<evidence type="ECO:0000259" key="6">
    <source>
        <dbReference type="Pfam" id="PF01636"/>
    </source>
</evidence>
<dbReference type="Pfam" id="PF01636">
    <property type="entry name" value="APH"/>
    <property type="match status" value="1"/>
</dbReference>
<evidence type="ECO:0000313" key="8">
    <source>
        <dbReference type="Proteomes" id="UP001529514"/>
    </source>
</evidence>
<evidence type="ECO:0000256" key="1">
    <source>
        <dbReference type="ARBA" id="ARBA00022679"/>
    </source>
</evidence>
<accession>A0ABN7C4K1</accession>
<dbReference type="GO" id="GO:0016301">
    <property type="term" value="F:kinase activity"/>
    <property type="evidence" value="ECO:0007669"/>
    <property type="project" value="UniProtKB-KW"/>
</dbReference>